<sequence>MTGTEKSNTAKPVDSRHGKIGLVHNTADGGAETRQRKIGSITEPVPQLGGSISGPKLPYGKTHVAITSTHRFNCPATMAIETLKRPQNTKNQKVYQLPPLSPTLKLSLPPRVELLSILMADSNRSFPLHKKTKHEALTPLAKFLIGFGSGRYEIREFIQYTNNTRTDYSLVVQKSQTLETDG</sequence>
<dbReference type="Proteomes" id="UP001234178">
    <property type="component" value="Unassembled WGS sequence"/>
</dbReference>
<proteinExistence type="predicted"/>
<name>A0ABQ9ZN00_9CRUS</name>
<evidence type="ECO:0000256" key="1">
    <source>
        <dbReference type="SAM" id="MobiDB-lite"/>
    </source>
</evidence>
<evidence type="ECO:0000313" key="2">
    <source>
        <dbReference type="EMBL" id="KAK4014183.1"/>
    </source>
</evidence>
<feature type="region of interest" description="Disordered" evidence="1">
    <location>
        <begin position="1"/>
        <end position="25"/>
    </location>
</feature>
<organism evidence="2 3">
    <name type="scientific">Daphnia magna</name>
    <dbReference type="NCBI Taxonomy" id="35525"/>
    <lineage>
        <taxon>Eukaryota</taxon>
        <taxon>Metazoa</taxon>
        <taxon>Ecdysozoa</taxon>
        <taxon>Arthropoda</taxon>
        <taxon>Crustacea</taxon>
        <taxon>Branchiopoda</taxon>
        <taxon>Diplostraca</taxon>
        <taxon>Cladocera</taxon>
        <taxon>Anomopoda</taxon>
        <taxon>Daphniidae</taxon>
        <taxon>Daphnia</taxon>
    </lineage>
</organism>
<evidence type="ECO:0000313" key="3">
    <source>
        <dbReference type="Proteomes" id="UP001234178"/>
    </source>
</evidence>
<protein>
    <submittedName>
        <fullName evidence="2">Uncharacterized protein</fullName>
    </submittedName>
</protein>
<accession>A0ABQ9ZN00</accession>
<dbReference type="EMBL" id="JAOYFB010000004">
    <property type="protein sequence ID" value="KAK4014183.1"/>
    <property type="molecule type" value="Genomic_DNA"/>
</dbReference>
<feature type="compositionally biased region" description="Polar residues" evidence="1">
    <location>
        <begin position="1"/>
        <end position="10"/>
    </location>
</feature>
<comment type="caution">
    <text evidence="2">The sequence shown here is derived from an EMBL/GenBank/DDBJ whole genome shotgun (WGS) entry which is preliminary data.</text>
</comment>
<reference evidence="2 3" key="1">
    <citation type="journal article" date="2023" name="Nucleic Acids Res.">
        <title>The hologenome of Daphnia magna reveals possible DNA methylation and microbiome-mediated evolution of the host genome.</title>
        <authorList>
            <person name="Chaturvedi A."/>
            <person name="Li X."/>
            <person name="Dhandapani V."/>
            <person name="Marshall H."/>
            <person name="Kissane S."/>
            <person name="Cuenca-Cambronero M."/>
            <person name="Asole G."/>
            <person name="Calvet F."/>
            <person name="Ruiz-Romero M."/>
            <person name="Marangio P."/>
            <person name="Guigo R."/>
            <person name="Rago D."/>
            <person name="Mirbahai L."/>
            <person name="Eastwood N."/>
            <person name="Colbourne J.K."/>
            <person name="Zhou J."/>
            <person name="Mallon E."/>
            <person name="Orsini L."/>
        </authorList>
    </citation>
    <scope>NUCLEOTIDE SEQUENCE [LARGE SCALE GENOMIC DNA]</scope>
    <source>
        <strain evidence="2">LRV0_1</strain>
    </source>
</reference>
<keyword evidence="3" id="KW-1185">Reference proteome</keyword>
<gene>
    <name evidence="2" type="ORF">OUZ56_026717</name>
</gene>